<dbReference type="GO" id="GO:0034551">
    <property type="term" value="P:mitochondrial respiratory chain complex III assembly"/>
    <property type="evidence" value="ECO:0007669"/>
    <property type="project" value="InterPro"/>
</dbReference>
<reference evidence="6" key="1">
    <citation type="journal article" date="2023" name="Commun. Biol.">
        <title>Genome analysis of Parmales, the sister group of diatoms, reveals the evolutionary specialization of diatoms from phago-mixotrophs to photoautotrophs.</title>
        <authorList>
            <person name="Ban H."/>
            <person name="Sato S."/>
            <person name="Yoshikawa S."/>
            <person name="Yamada K."/>
            <person name="Nakamura Y."/>
            <person name="Ichinomiya M."/>
            <person name="Sato N."/>
            <person name="Blanc-Mathieu R."/>
            <person name="Endo H."/>
            <person name="Kuwata A."/>
            <person name="Ogata H."/>
        </authorList>
    </citation>
    <scope>NUCLEOTIDE SEQUENCE [LARGE SCALE GENOMIC DNA]</scope>
</reference>
<keyword evidence="6" id="KW-1185">Reference proteome</keyword>
<proteinExistence type="predicted"/>
<dbReference type="PANTHER" id="PTHR46749">
    <property type="entry name" value="COMPLEX III ASSEMBLY FACTOR LYRM7"/>
    <property type="match status" value="1"/>
</dbReference>
<dbReference type="GO" id="GO:0005759">
    <property type="term" value="C:mitochondrial matrix"/>
    <property type="evidence" value="ECO:0007669"/>
    <property type="project" value="UniProtKB-SubCell"/>
</dbReference>
<accession>A0A9W7L2L2</accession>
<gene>
    <name evidence="5" type="ORF">TrCOL_g1246</name>
</gene>
<comment type="caution">
    <text evidence="5">The sequence shown here is derived from an EMBL/GenBank/DDBJ whole genome shotgun (WGS) entry which is preliminary data.</text>
</comment>
<evidence type="ECO:0000256" key="2">
    <source>
        <dbReference type="ARBA" id="ARBA00023128"/>
    </source>
</evidence>
<evidence type="ECO:0000256" key="4">
    <source>
        <dbReference type="SAM" id="MobiDB-lite"/>
    </source>
</evidence>
<dbReference type="EMBL" id="BRYA01000552">
    <property type="protein sequence ID" value="GMI22641.1"/>
    <property type="molecule type" value="Genomic_DNA"/>
</dbReference>
<name>A0A9W7L2L2_9STRA</name>
<evidence type="ECO:0000313" key="5">
    <source>
        <dbReference type="EMBL" id="GMI22641.1"/>
    </source>
</evidence>
<dbReference type="CDD" id="cd20267">
    <property type="entry name" value="Complex1_LYR_LYRM7"/>
    <property type="match status" value="1"/>
</dbReference>
<dbReference type="PANTHER" id="PTHR46749:SF1">
    <property type="entry name" value="COMPLEX III ASSEMBLY FACTOR LYRM7"/>
    <property type="match status" value="1"/>
</dbReference>
<sequence length="127" mass="14061">MSSLRPTVLGCYKRLMRARLVAFSGDFNAIEKSRTELRMHFVNNKAAAPEAVLGMVKEMGELEDMLLNGLVQGEVRQSDDEVKVKIELKKGNAESMDKDSINPIEHLGEGLGEEKGKGLDEVKLDKS</sequence>
<feature type="region of interest" description="Disordered" evidence="4">
    <location>
        <begin position="94"/>
        <end position="127"/>
    </location>
</feature>
<organism evidence="5 6">
    <name type="scientific">Triparma columacea</name>
    <dbReference type="NCBI Taxonomy" id="722753"/>
    <lineage>
        <taxon>Eukaryota</taxon>
        <taxon>Sar</taxon>
        <taxon>Stramenopiles</taxon>
        <taxon>Ochrophyta</taxon>
        <taxon>Bolidophyceae</taxon>
        <taxon>Parmales</taxon>
        <taxon>Triparmaceae</taxon>
        <taxon>Triparma</taxon>
    </lineage>
</organism>
<dbReference type="Proteomes" id="UP001165065">
    <property type="component" value="Unassembled WGS sequence"/>
</dbReference>
<dbReference type="InterPro" id="IPR045298">
    <property type="entry name" value="Complex1_LYR_LYRM7"/>
</dbReference>
<dbReference type="AlphaFoldDB" id="A0A9W7L2L2"/>
<dbReference type="GO" id="GO:0044183">
    <property type="term" value="F:protein folding chaperone"/>
    <property type="evidence" value="ECO:0007669"/>
    <property type="project" value="TreeGrafter"/>
</dbReference>
<comment type="subcellular location">
    <subcellularLocation>
        <location evidence="1">Mitochondrion matrix</location>
    </subcellularLocation>
</comment>
<evidence type="ECO:0000256" key="1">
    <source>
        <dbReference type="ARBA" id="ARBA00004305"/>
    </source>
</evidence>
<evidence type="ECO:0000313" key="6">
    <source>
        <dbReference type="Proteomes" id="UP001165065"/>
    </source>
</evidence>
<protein>
    <recommendedName>
        <fullName evidence="7">Mitochondrial zinc maintenance protein 1, mitochondrial</fullName>
    </recommendedName>
</protein>
<evidence type="ECO:0008006" key="7">
    <source>
        <dbReference type="Google" id="ProtNLM"/>
    </source>
</evidence>
<dbReference type="OrthoDB" id="529194at2759"/>
<keyword evidence="2" id="KW-0496">Mitochondrion</keyword>
<keyword evidence="3" id="KW-0143">Chaperone</keyword>
<dbReference type="InterPro" id="IPR050435">
    <property type="entry name" value="MZM1/LYRM7"/>
</dbReference>
<evidence type="ECO:0000256" key="3">
    <source>
        <dbReference type="ARBA" id="ARBA00023186"/>
    </source>
</evidence>